<evidence type="ECO:0000256" key="3">
    <source>
        <dbReference type="ARBA" id="ARBA00022448"/>
    </source>
</evidence>
<keyword evidence="4 12" id="KW-0812">Transmembrane</keyword>
<dbReference type="STRING" id="559304.G8Y517"/>
<keyword evidence="9 12" id="KW-0811">Translocation</keyword>
<keyword evidence="11 12" id="KW-0472">Membrane</keyword>
<keyword evidence="14" id="KW-1185">Reference proteome</keyword>
<evidence type="ECO:0000313" key="14">
    <source>
        <dbReference type="Proteomes" id="UP000005222"/>
    </source>
</evidence>
<keyword evidence="7" id="KW-0809">Transit peptide</keyword>
<reference evidence="13 14" key="1">
    <citation type="journal article" date="2012" name="G3 (Bethesda)">
        <title>Pichia sorbitophila, an interspecies yeast hybrid reveals early steps of genome resolution following polyploidization.</title>
        <authorList>
            <person name="Leh Louis V."/>
            <person name="Despons L."/>
            <person name="Friedrich A."/>
            <person name="Martin T."/>
            <person name="Durrens P."/>
            <person name="Casaregola S."/>
            <person name="Neuveglise C."/>
            <person name="Fairhead C."/>
            <person name="Marck C."/>
            <person name="Cruz J.A."/>
            <person name="Straub M.L."/>
            <person name="Kugler V."/>
            <person name="Sacerdot C."/>
            <person name="Uzunov Z."/>
            <person name="Thierry A."/>
            <person name="Weiss S."/>
            <person name="Bleykasten C."/>
            <person name="De Montigny J."/>
            <person name="Jacques N."/>
            <person name="Jung P."/>
            <person name="Lemaire M."/>
            <person name="Mallet S."/>
            <person name="Morel G."/>
            <person name="Richard G.F."/>
            <person name="Sarkar A."/>
            <person name="Savel G."/>
            <person name="Schacherer J."/>
            <person name="Seret M.L."/>
            <person name="Talla E."/>
            <person name="Samson G."/>
            <person name="Jubin C."/>
            <person name="Poulain J."/>
            <person name="Vacherie B."/>
            <person name="Barbe V."/>
            <person name="Pelletier E."/>
            <person name="Sherman D.J."/>
            <person name="Westhof E."/>
            <person name="Weissenbach J."/>
            <person name="Baret P.V."/>
            <person name="Wincker P."/>
            <person name="Gaillardin C."/>
            <person name="Dujon B."/>
            <person name="Souciet J.L."/>
        </authorList>
    </citation>
    <scope>NUCLEOTIDE SEQUENCE [LARGE SCALE GENOMIC DNA]</scope>
    <source>
        <strain evidence="14">ATCC MYA-4447 / BCRC 22081 / CBS 7064 / NBRC 10061 / NRRL Y-12695</strain>
    </source>
</reference>
<comment type="subcellular location">
    <subcellularLocation>
        <location evidence="1 12">Mitochondrion inner membrane</location>
        <topology evidence="1 12">Multi-pass membrane protein</topology>
    </subcellularLocation>
</comment>
<comment type="similarity">
    <text evidence="2 12">Belongs to the PAM17 family.</text>
</comment>
<evidence type="ECO:0000256" key="10">
    <source>
        <dbReference type="ARBA" id="ARBA00023128"/>
    </source>
</evidence>
<dbReference type="OrthoDB" id="5970083at2759"/>
<keyword evidence="5 12" id="KW-0999">Mitochondrion inner membrane</keyword>
<evidence type="ECO:0000256" key="2">
    <source>
        <dbReference type="ARBA" id="ARBA00006837"/>
    </source>
</evidence>
<dbReference type="Pfam" id="PF08566">
    <property type="entry name" value="Pam17"/>
    <property type="match status" value="1"/>
</dbReference>
<evidence type="ECO:0000256" key="9">
    <source>
        <dbReference type="ARBA" id="ARBA00023010"/>
    </source>
</evidence>
<organism evidence="13 14">
    <name type="scientific">Pichia sorbitophila (strain ATCC MYA-4447 / BCRC 22081 / CBS 7064 / NBRC 10061 / NRRL Y-12695)</name>
    <name type="common">Hybrid yeast</name>
    <dbReference type="NCBI Taxonomy" id="559304"/>
    <lineage>
        <taxon>Eukaryota</taxon>
        <taxon>Fungi</taxon>
        <taxon>Dikarya</taxon>
        <taxon>Ascomycota</taxon>
        <taxon>Saccharomycotina</taxon>
        <taxon>Pichiomycetes</taxon>
        <taxon>Debaryomycetaceae</taxon>
        <taxon>Millerozyma</taxon>
    </lineage>
</organism>
<protein>
    <recommendedName>
        <fullName evidence="12">Presequence translocated-associated motor subunit PAM17</fullName>
    </recommendedName>
</protein>
<dbReference type="GO" id="GO:0030150">
    <property type="term" value="P:protein import into mitochondrial matrix"/>
    <property type="evidence" value="ECO:0007669"/>
    <property type="project" value="UniProtKB-UniRule"/>
</dbReference>
<dbReference type="InParanoid" id="G8Y517"/>
<evidence type="ECO:0000256" key="11">
    <source>
        <dbReference type="ARBA" id="ARBA00023136"/>
    </source>
</evidence>
<comment type="function">
    <text evidence="12">Component of the PAM complex, a complex required for the translocation of transit peptide-containing proteins from the inner membrane into the mitochondrial matrix in an ATP-dependent manner.</text>
</comment>
<feature type="transmembrane region" description="Helical" evidence="12">
    <location>
        <begin position="46"/>
        <end position="63"/>
    </location>
</feature>
<dbReference type="OMA" id="RRWQLGF"/>
<dbReference type="InterPro" id="IPR013875">
    <property type="entry name" value="Pam17"/>
</dbReference>
<evidence type="ECO:0000256" key="4">
    <source>
        <dbReference type="ARBA" id="ARBA00022692"/>
    </source>
</evidence>
<dbReference type="GO" id="GO:0001405">
    <property type="term" value="C:PAM complex, Tim23 associated import motor"/>
    <property type="evidence" value="ECO:0007669"/>
    <property type="project" value="UniProtKB-UniRule"/>
</dbReference>
<keyword evidence="6 12" id="KW-0653">Protein transport</keyword>
<dbReference type="PANTHER" id="PTHR28021">
    <property type="entry name" value="PRESEQUENCE TRANSLOCATED-ASSOCIATED MOTOR SUBUNIT PAM17, MITOCHONDRIAL"/>
    <property type="match status" value="1"/>
</dbReference>
<evidence type="ECO:0000256" key="6">
    <source>
        <dbReference type="ARBA" id="ARBA00022927"/>
    </source>
</evidence>
<evidence type="ECO:0000256" key="1">
    <source>
        <dbReference type="ARBA" id="ARBA00004448"/>
    </source>
</evidence>
<dbReference type="HOGENOM" id="CLU_068297_2_0_1"/>
<feature type="transmembrane region" description="Helical" evidence="12">
    <location>
        <begin position="83"/>
        <end position="104"/>
    </location>
</feature>
<dbReference type="AlphaFoldDB" id="G8Y517"/>
<proteinExistence type="inferred from homology"/>
<keyword evidence="8 12" id="KW-1133">Transmembrane helix</keyword>
<name>G8Y517_PICSO</name>
<keyword evidence="3 12" id="KW-0813">Transport</keyword>
<dbReference type="Proteomes" id="UP000005222">
    <property type="component" value="Chromosome M"/>
</dbReference>
<sequence length="179" mass="20251">MIMLRSIGINFAKASPYLRSMRFNSTGSRALNWVEYLALKKQGRRINVTASVLTGFAGAGLTLNGLANIEIDPEKPIMGFDPLYVLIGGIMLGGFVGYLVGPVIGTPLFNLKNRAVLHEYKIKDKIFLEKIKQNRVNPTSQSLANPVPDYYGERIYSLKDYRQWLRDCNAFKRKSREFL</sequence>
<evidence type="ECO:0000256" key="5">
    <source>
        <dbReference type="ARBA" id="ARBA00022792"/>
    </source>
</evidence>
<accession>G8Y517</accession>
<evidence type="ECO:0000256" key="8">
    <source>
        <dbReference type="ARBA" id="ARBA00022989"/>
    </source>
</evidence>
<comment type="subunit">
    <text evidence="12">Component of the PAM complex.</text>
</comment>
<evidence type="ECO:0000256" key="7">
    <source>
        <dbReference type="ARBA" id="ARBA00022946"/>
    </source>
</evidence>
<dbReference type="EMBL" id="FO082047">
    <property type="protein sequence ID" value="CCE85785.1"/>
    <property type="molecule type" value="Genomic_DNA"/>
</dbReference>
<dbReference type="eggNOG" id="ENOG502S1B1">
    <property type="taxonomic scope" value="Eukaryota"/>
</dbReference>
<evidence type="ECO:0000256" key="12">
    <source>
        <dbReference type="RuleBase" id="RU367146"/>
    </source>
</evidence>
<dbReference type="PANTHER" id="PTHR28021:SF1">
    <property type="entry name" value="PRESEQUENCE TRANSLOCATED-ASSOCIATED MOTOR SUBUNIT PAM17, MITOCHONDRIAL"/>
    <property type="match status" value="1"/>
</dbReference>
<gene>
    <name evidence="13" type="primary">Piso0_005415</name>
    <name evidence="13" type="ORF">GNLVRS01_PISO0M14224g</name>
</gene>
<dbReference type="FunCoup" id="G8Y517">
    <property type="interactions" value="88"/>
</dbReference>
<keyword evidence="10 12" id="KW-0496">Mitochondrion</keyword>
<evidence type="ECO:0000313" key="13">
    <source>
        <dbReference type="EMBL" id="CCE85785.1"/>
    </source>
</evidence>